<dbReference type="PANTHER" id="PTHR43451">
    <property type="entry name" value="ACETYLTRANSFERASE (GNAT) FAMILY PROTEIN"/>
    <property type="match status" value="1"/>
</dbReference>
<evidence type="ECO:0000313" key="2">
    <source>
        <dbReference type="EMBL" id="TRY14131.1"/>
    </source>
</evidence>
<dbReference type="CDD" id="cd04301">
    <property type="entry name" value="NAT_SF"/>
    <property type="match status" value="1"/>
</dbReference>
<dbReference type="GO" id="GO:0016747">
    <property type="term" value="F:acyltransferase activity, transferring groups other than amino-acyl groups"/>
    <property type="evidence" value="ECO:0007669"/>
    <property type="project" value="InterPro"/>
</dbReference>
<dbReference type="InterPro" id="IPR052564">
    <property type="entry name" value="N-acetyltrans/Recomb-assoc"/>
</dbReference>
<sequence>MAWAPDHYDREGWFKRVIGMDPFIAELENLVVVFADLQADGYIEHFYCHLDFQGKGVGKALMQALMDKGELIGIERYYSHVSITAKPFFEHFGFTSVKQQSVEVRGEGLTNFVMEKRVAK</sequence>
<feature type="domain" description="N-acetyltransferase" evidence="1">
    <location>
        <begin position="1"/>
        <end position="119"/>
    </location>
</feature>
<dbReference type="InterPro" id="IPR016181">
    <property type="entry name" value="Acyl_CoA_acyltransferase"/>
</dbReference>
<protein>
    <submittedName>
        <fullName evidence="2">GNAT family N-acetyltransferase</fullName>
    </submittedName>
</protein>
<comment type="caution">
    <text evidence="2">The sequence shown here is derived from an EMBL/GenBank/DDBJ whole genome shotgun (WGS) entry which is preliminary data.</text>
</comment>
<dbReference type="PANTHER" id="PTHR43451:SF1">
    <property type="entry name" value="ACETYLTRANSFERASE"/>
    <property type="match status" value="1"/>
</dbReference>
<dbReference type="Proteomes" id="UP000318126">
    <property type="component" value="Unassembled WGS sequence"/>
</dbReference>
<name>A0A553JNZ4_SHEHA</name>
<evidence type="ECO:0000313" key="3">
    <source>
        <dbReference type="Proteomes" id="UP000318126"/>
    </source>
</evidence>
<keyword evidence="2" id="KW-0808">Transferase</keyword>
<keyword evidence="3" id="KW-1185">Reference proteome</keyword>
<dbReference type="Gene3D" id="3.40.630.30">
    <property type="match status" value="1"/>
</dbReference>
<proteinExistence type="predicted"/>
<accession>A0A553JNZ4</accession>
<organism evidence="2 3">
    <name type="scientific">Shewanella hanedai</name>
    <name type="common">Alteromonas hanedai</name>
    <dbReference type="NCBI Taxonomy" id="25"/>
    <lineage>
        <taxon>Bacteria</taxon>
        <taxon>Pseudomonadati</taxon>
        <taxon>Pseudomonadota</taxon>
        <taxon>Gammaproteobacteria</taxon>
        <taxon>Alteromonadales</taxon>
        <taxon>Shewanellaceae</taxon>
        <taxon>Shewanella</taxon>
    </lineage>
</organism>
<dbReference type="PROSITE" id="PS51186">
    <property type="entry name" value="GNAT"/>
    <property type="match status" value="1"/>
</dbReference>
<dbReference type="SUPFAM" id="SSF55729">
    <property type="entry name" value="Acyl-CoA N-acyltransferases (Nat)"/>
    <property type="match status" value="1"/>
</dbReference>
<reference evidence="3" key="1">
    <citation type="submission" date="2019-07" db="EMBL/GenBank/DDBJ databases">
        <title>Shewanella sp. YLB-08 draft genomic sequence.</title>
        <authorList>
            <person name="Yu L."/>
        </authorList>
    </citation>
    <scope>NUCLEOTIDE SEQUENCE [LARGE SCALE GENOMIC DNA]</scope>
    <source>
        <strain evidence="3">JCM 20706</strain>
    </source>
</reference>
<gene>
    <name evidence="2" type="ORF">FN961_12110</name>
</gene>
<dbReference type="OrthoDB" id="5355033at2"/>
<dbReference type="InterPro" id="IPR000182">
    <property type="entry name" value="GNAT_dom"/>
</dbReference>
<dbReference type="EMBL" id="VKGK01000013">
    <property type="protein sequence ID" value="TRY14131.1"/>
    <property type="molecule type" value="Genomic_DNA"/>
</dbReference>
<evidence type="ECO:0000259" key="1">
    <source>
        <dbReference type="PROSITE" id="PS51186"/>
    </source>
</evidence>
<dbReference type="AlphaFoldDB" id="A0A553JNZ4"/>
<dbReference type="Pfam" id="PF13673">
    <property type="entry name" value="Acetyltransf_10"/>
    <property type="match status" value="1"/>
</dbReference>